<evidence type="ECO:0000313" key="2">
    <source>
        <dbReference type="EMBL" id="CAH2067944.1"/>
    </source>
</evidence>
<dbReference type="EMBL" id="OU466861">
    <property type="protein sequence ID" value="CAH2067944.1"/>
    <property type="molecule type" value="Genomic_DNA"/>
</dbReference>
<keyword evidence="1" id="KW-0732">Signal</keyword>
<accession>A0AAU9SKA5</accession>
<evidence type="ECO:0000313" key="3">
    <source>
        <dbReference type="Proteomes" id="UP000836841"/>
    </source>
</evidence>
<dbReference type="AlphaFoldDB" id="A0AAU9SKA5"/>
<feature type="chain" id="PRO_5043863362" evidence="1">
    <location>
        <begin position="18"/>
        <end position="106"/>
    </location>
</feature>
<organism evidence="2 3">
    <name type="scientific">Thlaspi arvense</name>
    <name type="common">Field penny-cress</name>
    <dbReference type="NCBI Taxonomy" id="13288"/>
    <lineage>
        <taxon>Eukaryota</taxon>
        <taxon>Viridiplantae</taxon>
        <taxon>Streptophyta</taxon>
        <taxon>Embryophyta</taxon>
        <taxon>Tracheophyta</taxon>
        <taxon>Spermatophyta</taxon>
        <taxon>Magnoliopsida</taxon>
        <taxon>eudicotyledons</taxon>
        <taxon>Gunneridae</taxon>
        <taxon>Pentapetalae</taxon>
        <taxon>rosids</taxon>
        <taxon>malvids</taxon>
        <taxon>Brassicales</taxon>
        <taxon>Brassicaceae</taxon>
        <taxon>Thlaspideae</taxon>
        <taxon>Thlaspi</taxon>
    </lineage>
</organism>
<reference evidence="2 3" key="1">
    <citation type="submission" date="2022-03" db="EMBL/GenBank/DDBJ databases">
        <authorList>
            <person name="Nunn A."/>
            <person name="Chopra R."/>
            <person name="Nunn A."/>
            <person name="Contreras Garrido A."/>
        </authorList>
    </citation>
    <scope>NUCLEOTIDE SEQUENCE [LARGE SCALE GENOMIC DNA]</scope>
</reference>
<protein>
    <submittedName>
        <fullName evidence="2">Uncharacterized protein</fullName>
    </submittedName>
</protein>
<proteinExistence type="predicted"/>
<name>A0AAU9SKA5_THLAR</name>
<keyword evidence="3" id="KW-1185">Reference proteome</keyword>
<gene>
    <name evidence="2" type="ORF">TAV2_LOCUS17567</name>
</gene>
<evidence type="ECO:0000256" key="1">
    <source>
        <dbReference type="SAM" id="SignalP"/>
    </source>
</evidence>
<dbReference type="Proteomes" id="UP000836841">
    <property type="component" value="Chromosome 5"/>
</dbReference>
<feature type="signal peptide" evidence="1">
    <location>
        <begin position="1"/>
        <end position="17"/>
    </location>
</feature>
<sequence>MEFILFIFTLLSDGSQTQFGDSTGFLNVIFRFRYCFVSLKEFLMTQSNGKETCLAAIPGDMDLVTAMELTLWKFHSLLRDQRFHESAKLIEKRVAQLCLVLAEDCN</sequence>